<organism evidence="1 2">
    <name type="scientific">Arctium lappa</name>
    <name type="common">Greater burdock</name>
    <name type="synonym">Lappa major</name>
    <dbReference type="NCBI Taxonomy" id="4217"/>
    <lineage>
        <taxon>Eukaryota</taxon>
        <taxon>Viridiplantae</taxon>
        <taxon>Streptophyta</taxon>
        <taxon>Embryophyta</taxon>
        <taxon>Tracheophyta</taxon>
        <taxon>Spermatophyta</taxon>
        <taxon>Magnoliopsida</taxon>
        <taxon>eudicotyledons</taxon>
        <taxon>Gunneridae</taxon>
        <taxon>Pentapetalae</taxon>
        <taxon>asterids</taxon>
        <taxon>campanulids</taxon>
        <taxon>Asterales</taxon>
        <taxon>Asteraceae</taxon>
        <taxon>Carduoideae</taxon>
        <taxon>Cardueae</taxon>
        <taxon>Arctiinae</taxon>
        <taxon>Arctium</taxon>
    </lineage>
</organism>
<reference evidence="1 2" key="2">
    <citation type="journal article" date="2022" name="Mol. Ecol. Resour.">
        <title>The genomes of chicory, endive, great burdock and yacon provide insights into Asteraceae paleo-polyploidization history and plant inulin production.</title>
        <authorList>
            <person name="Fan W."/>
            <person name="Wang S."/>
            <person name="Wang H."/>
            <person name="Wang A."/>
            <person name="Jiang F."/>
            <person name="Liu H."/>
            <person name="Zhao H."/>
            <person name="Xu D."/>
            <person name="Zhang Y."/>
        </authorList>
    </citation>
    <scope>NUCLEOTIDE SEQUENCE [LARGE SCALE GENOMIC DNA]</scope>
    <source>
        <strain evidence="2">cv. Niubang</strain>
    </source>
</reference>
<name>A0ACB9C0B4_ARCLA</name>
<evidence type="ECO:0000313" key="2">
    <source>
        <dbReference type="Proteomes" id="UP001055879"/>
    </source>
</evidence>
<keyword evidence="2" id="KW-1185">Reference proteome</keyword>
<accession>A0ACB9C0B4</accession>
<gene>
    <name evidence="1" type="ORF">L6452_16362</name>
</gene>
<evidence type="ECO:0000313" key="1">
    <source>
        <dbReference type="EMBL" id="KAI3727742.1"/>
    </source>
</evidence>
<protein>
    <submittedName>
        <fullName evidence="1">Uncharacterized protein</fullName>
    </submittedName>
</protein>
<comment type="caution">
    <text evidence="1">The sequence shown here is derived from an EMBL/GenBank/DDBJ whole genome shotgun (WGS) entry which is preliminary data.</text>
</comment>
<dbReference type="Proteomes" id="UP001055879">
    <property type="component" value="Linkage Group LG05"/>
</dbReference>
<reference evidence="2" key="1">
    <citation type="journal article" date="2022" name="Mol. Ecol. Resour.">
        <title>The genomes of chicory, endive, great burdock and yacon provide insights into Asteraceae palaeo-polyploidization history and plant inulin production.</title>
        <authorList>
            <person name="Fan W."/>
            <person name="Wang S."/>
            <person name="Wang H."/>
            <person name="Wang A."/>
            <person name="Jiang F."/>
            <person name="Liu H."/>
            <person name="Zhao H."/>
            <person name="Xu D."/>
            <person name="Zhang Y."/>
        </authorList>
    </citation>
    <scope>NUCLEOTIDE SEQUENCE [LARGE SCALE GENOMIC DNA]</scope>
    <source>
        <strain evidence="2">cv. Niubang</strain>
    </source>
</reference>
<sequence>MDPEMAKKIEETVLEVLKSSDMDSTTEFQVRKSASEKLMIDLSKSERKKLVRNVVQTYLEEQQSKAEADEKASEQGEEEDVEVEEDDSEDEKKKKGKKGAKEYDDEGDLIICRLSDKRRVTITEFRGKGLVSLREYYKKDGKELPSSKGISLTVEQWSTFSKNVPAIEKAIKKMEERLNY</sequence>
<dbReference type="EMBL" id="CM042051">
    <property type="protein sequence ID" value="KAI3727742.1"/>
    <property type="molecule type" value="Genomic_DNA"/>
</dbReference>
<proteinExistence type="predicted"/>